<feature type="transmembrane region" description="Helical" evidence="2">
    <location>
        <begin position="107"/>
        <end position="129"/>
    </location>
</feature>
<dbReference type="EMBL" id="JANBTW010000125">
    <property type="protein sequence ID" value="KAJ2670395.1"/>
    <property type="molecule type" value="Genomic_DNA"/>
</dbReference>
<dbReference type="InterPro" id="IPR022127">
    <property type="entry name" value="STIMATE/YPL162C"/>
</dbReference>
<dbReference type="Proteomes" id="UP001151518">
    <property type="component" value="Unassembled WGS sequence"/>
</dbReference>
<dbReference type="GO" id="GO:0016020">
    <property type="term" value="C:membrane"/>
    <property type="evidence" value="ECO:0007669"/>
    <property type="project" value="TreeGrafter"/>
</dbReference>
<sequence length="385" mass="41939">MSSLSILSAISSAAATATVTAPSLAETMASAAPASTTTVSLLPSPTSFPSLLLPSNNELLNCRLVGPFSIFIQALVGTLGFSTLIIKRYFETPRRPWLVWSFDVSKQMISGAIMHMVNLLVSALSGGSAEPGETATNPCSWYVLNLTIDCTLGVLFVALYIRLFEKLAAYLKITDVLESGNYGNPPSWQRWLKQATLFCASMVSMKLTVVTLIRLIPSLVVIGDLVLKPVQLTNSPRFQIIFVMAVWPLMLNIFESWILDQFIKRKVRHGDYPSASGHIPLPTDDISPDLADGVASFEMSNASTLTAASRSMTRPSSHRDTRISIDVTDIVMNSPGDNEVRKMRSVAEDDILTDVDSDSSDYANSDYANGTNPHAQNSRSKLHED</sequence>
<feature type="region of interest" description="Disordered" evidence="1">
    <location>
        <begin position="351"/>
        <end position="385"/>
    </location>
</feature>
<proteinExistence type="predicted"/>
<evidence type="ECO:0000256" key="1">
    <source>
        <dbReference type="SAM" id="MobiDB-lite"/>
    </source>
</evidence>
<dbReference type="PANTHER" id="PTHR31735:SF1">
    <property type="entry name" value="VACUOLAR MEMBRANE PROTEIN YPL162C"/>
    <property type="match status" value="1"/>
</dbReference>
<evidence type="ECO:0000313" key="3">
    <source>
        <dbReference type="EMBL" id="KAJ2670395.1"/>
    </source>
</evidence>
<keyword evidence="2" id="KW-1133">Transmembrane helix</keyword>
<feature type="transmembrane region" description="Helical" evidence="2">
    <location>
        <begin position="237"/>
        <end position="259"/>
    </location>
</feature>
<dbReference type="PANTHER" id="PTHR31735">
    <property type="entry name" value="VACUOLAR MEMBRANE PROTEIN YPL162C"/>
    <property type="match status" value="1"/>
</dbReference>
<dbReference type="AlphaFoldDB" id="A0A9W8G3S3"/>
<organism evidence="3 4">
    <name type="scientific">Coemansia spiralis</name>
    <dbReference type="NCBI Taxonomy" id="417178"/>
    <lineage>
        <taxon>Eukaryota</taxon>
        <taxon>Fungi</taxon>
        <taxon>Fungi incertae sedis</taxon>
        <taxon>Zoopagomycota</taxon>
        <taxon>Kickxellomycotina</taxon>
        <taxon>Kickxellomycetes</taxon>
        <taxon>Kickxellales</taxon>
        <taxon>Kickxellaceae</taxon>
        <taxon>Coemansia</taxon>
    </lineage>
</organism>
<gene>
    <name evidence="3" type="ORF">GGI25_005860</name>
</gene>
<feature type="transmembrane region" description="Helical" evidence="2">
    <location>
        <begin position="141"/>
        <end position="163"/>
    </location>
</feature>
<dbReference type="OrthoDB" id="431202at2759"/>
<evidence type="ECO:0000256" key="2">
    <source>
        <dbReference type="SAM" id="Phobius"/>
    </source>
</evidence>
<feature type="compositionally biased region" description="Polar residues" evidence="1">
    <location>
        <begin position="370"/>
        <end position="379"/>
    </location>
</feature>
<evidence type="ECO:0008006" key="5">
    <source>
        <dbReference type="Google" id="ProtNLM"/>
    </source>
</evidence>
<name>A0A9W8G3S3_9FUNG</name>
<feature type="transmembrane region" description="Helical" evidence="2">
    <location>
        <begin position="64"/>
        <end position="86"/>
    </location>
</feature>
<reference evidence="3" key="1">
    <citation type="submission" date="2022-07" db="EMBL/GenBank/DDBJ databases">
        <title>Phylogenomic reconstructions and comparative analyses of Kickxellomycotina fungi.</title>
        <authorList>
            <person name="Reynolds N.K."/>
            <person name="Stajich J.E."/>
            <person name="Barry K."/>
            <person name="Grigoriev I.V."/>
            <person name="Crous P."/>
            <person name="Smith M.E."/>
        </authorList>
    </citation>
    <scope>NUCLEOTIDE SEQUENCE</scope>
    <source>
        <strain evidence="3">NRRL 3115</strain>
    </source>
</reference>
<protein>
    <recommendedName>
        <fullName evidence="5">Vacuolar membrane protein</fullName>
    </recommendedName>
</protein>
<keyword evidence="2" id="KW-0472">Membrane</keyword>
<feature type="transmembrane region" description="Helical" evidence="2">
    <location>
        <begin position="195"/>
        <end position="217"/>
    </location>
</feature>
<accession>A0A9W8G3S3</accession>
<feature type="compositionally biased region" description="Low complexity" evidence="1">
    <location>
        <begin position="360"/>
        <end position="369"/>
    </location>
</feature>
<evidence type="ECO:0000313" key="4">
    <source>
        <dbReference type="Proteomes" id="UP001151518"/>
    </source>
</evidence>
<comment type="caution">
    <text evidence="3">The sequence shown here is derived from an EMBL/GenBank/DDBJ whole genome shotgun (WGS) entry which is preliminary data.</text>
</comment>
<keyword evidence="2" id="KW-0812">Transmembrane</keyword>
<dbReference type="Pfam" id="PF12400">
    <property type="entry name" value="STIMATE"/>
    <property type="match status" value="1"/>
</dbReference>